<proteinExistence type="predicted"/>
<evidence type="ECO:0000313" key="3">
    <source>
        <dbReference type="Proteomes" id="UP000199400"/>
    </source>
</evidence>
<organism evidence="2 3">
    <name type="scientific">Nannocystis exedens</name>
    <dbReference type="NCBI Taxonomy" id="54"/>
    <lineage>
        <taxon>Bacteria</taxon>
        <taxon>Pseudomonadati</taxon>
        <taxon>Myxococcota</taxon>
        <taxon>Polyangia</taxon>
        <taxon>Nannocystales</taxon>
        <taxon>Nannocystaceae</taxon>
        <taxon>Nannocystis</taxon>
    </lineage>
</organism>
<gene>
    <name evidence="2" type="ORF">SAMN02745121_02038</name>
</gene>
<accession>A0A1I1VX06</accession>
<name>A0A1I1VX06_9BACT</name>
<keyword evidence="3" id="KW-1185">Reference proteome</keyword>
<evidence type="ECO:0000313" key="2">
    <source>
        <dbReference type="EMBL" id="SFD87434.1"/>
    </source>
</evidence>
<dbReference type="EMBL" id="FOMX01000005">
    <property type="protein sequence ID" value="SFD87434.1"/>
    <property type="molecule type" value="Genomic_DNA"/>
</dbReference>
<reference evidence="3" key="1">
    <citation type="submission" date="2016-10" db="EMBL/GenBank/DDBJ databases">
        <authorList>
            <person name="Varghese N."/>
            <person name="Submissions S."/>
        </authorList>
    </citation>
    <scope>NUCLEOTIDE SEQUENCE [LARGE SCALE GENOMIC DNA]</scope>
    <source>
        <strain evidence="3">ATCC 25963</strain>
    </source>
</reference>
<dbReference type="AlphaFoldDB" id="A0A1I1VX06"/>
<feature type="region of interest" description="Disordered" evidence="1">
    <location>
        <begin position="66"/>
        <end position="102"/>
    </location>
</feature>
<dbReference type="Proteomes" id="UP000199400">
    <property type="component" value="Unassembled WGS sequence"/>
</dbReference>
<evidence type="ECO:0000256" key="1">
    <source>
        <dbReference type="SAM" id="MobiDB-lite"/>
    </source>
</evidence>
<sequence length="102" mass="10521">MIKPSLLSTVSAPTTMIRPALSTATPNATSRSLATPSRVYVHAIEATGSSLLPVVVGSAFVPVDGPVDDSPPPSVLMPGDVGPQAATRTRHTSDTRALNMWA</sequence>
<protein>
    <submittedName>
        <fullName evidence="2">Uncharacterized protein</fullName>
    </submittedName>
</protein>